<keyword evidence="3" id="KW-1185">Reference proteome</keyword>
<dbReference type="Pfam" id="PF00144">
    <property type="entry name" value="Beta-lactamase"/>
    <property type="match status" value="1"/>
</dbReference>
<name>A0A4R0H317_9ACTN</name>
<dbReference type="PANTHER" id="PTHR43319">
    <property type="entry name" value="BETA-LACTAMASE-RELATED"/>
    <property type="match status" value="1"/>
</dbReference>
<accession>A0A4R0H317</accession>
<dbReference type="RefSeq" id="WP_131344840.1">
    <property type="nucleotide sequence ID" value="NZ_SJJZ01000004.1"/>
</dbReference>
<sequence>MSQGWVDEGFGAVADAFAENFSLFPELGAAVSLYAGGRQVVELWDGEAAPGRPWTRETVVPVFSCAKGLVSVVVHLLAQEGRLDLDAPIGAYWPEFVAAGKDAITCRMVLGHRAGIPVLDKTLTFDEIAAWTPVITALEEQAPMWEPGTTYEYHGHVFGFVLGEVVRRITGQLPGAYFRTVIGDPLGLRAWIGLPAAELPTLARLEEAEGRPPALDPEHLLMRIVTMNGALEFPGLDVPHGWNDPDLLAMELPGAGAVASASGLAGVYAAAITGIDGSTRLLTPDTVGDAVREVSSGAGFLGFDAGARWGSGFLLDSPFRPTLGPRSFGNDGAGGQFAFGDDEYGVAFAYTANRMLGHGDPRAAHLITALRTCLH</sequence>
<dbReference type="InterPro" id="IPR012338">
    <property type="entry name" value="Beta-lactam/transpept-like"/>
</dbReference>
<dbReference type="OrthoDB" id="9809635at2"/>
<dbReference type="AlphaFoldDB" id="A0A4R0H317"/>
<keyword evidence="2" id="KW-0378">Hydrolase</keyword>
<protein>
    <submittedName>
        <fullName evidence="2">Class A beta-lactamase-related serine hydrolase</fullName>
    </submittedName>
</protein>
<dbReference type="PANTHER" id="PTHR43319:SF3">
    <property type="entry name" value="BETA-LACTAMASE-RELATED DOMAIN-CONTAINING PROTEIN"/>
    <property type="match status" value="1"/>
</dbReference>
<evidence type="ECO:0000313" key="2">
    <source>
        <dbReference type="EMBL" id="TCC03988.1"/>
    </source>
</evidence>
<gene>
    <name evidence="2" type="ORF">E0H45_33350</name>
</gene>
<dbReference type="Gene3D" id="3.40.710.10">
    <property type="entry name" value="DD-peptidase/beta-lactamase superfamily"/>
    <property type="match status" value="1"/>
</dbReference>
<reference evidence="2 3" key="1">
    <citation type="submission" date="2019-02" db="EMBL/GenBank/DDBJ databases">
        <title>Kribbella capetownensis sp. nov. and Kribbella speibonae sp. nov., isolated from soil.</title>
        <authorList>
            <person name="Curtis S.M."/>
            <person name="Norton I."/>
            <person name="Everest G.J."/>
            <person name="Meyers P.R."/>
        </authorList>
    </citation>
    <scope>NUCLEOTIDE SEQUENCE [LARGE SCALE GENOMIC DNA]</scope>
    <source>
        <strain evidence="2 3">KCTC 29219</strain>
    </source>
</reference>
<dbReference type="Proteomes" id="UP000292346">
    <property type="component" value="Unassembled WGS sequence"/>
</dbReference>
<dbReference type="InterPro" id="IPR001466">
    <property type="entry name" value="Beta-lactam-related"/>
</dbReference>
<feature type="domain" description="Beta-lactamase-related" evidence="1">
    <location>
        <begin position="24"/>
        <end position="364"/>
    </location>
</feature>
<proteinExistence type="predicted"/>
<organism evidence="2 3">
    <name type="scientific">Kribbella soli</name>
    <dbReference type="NCBI Taxonomy" id="1124743"/>
    <lineage>
        <taxon>Bacteria</taxon>
        <taxon>Bacillati</taxon>
        <taxon>Actinomycetota</taxon>
        <taxon>Actinomycetes</taxon>
        <taxon>Propionibacteriales</taxon>
        <taxon>Kribbellaceae</taxon>
        <taxon>Kribbella</taxon>
    </lineage>
</organism>
<evidence type="ECO:0000313" key="3">
    <source>
        <dbReference type="Proteomes" id="UP000292346"/>
    </source>
</evidence>
<evidence type="ECO:0000259" key="1">
    <source>
        <dbReference type="Pfam" id="PF00144"/>
    </source>
</evidence>
<dbReference type="GO" id="GO:0016787">
    <property type="term" value="F:hydrolase activity"/>
    <property type="evidence" value="ECO:0007669"/>
    <property type="project" value="UniProtKB-KW"/>
</dbReference>
<dbReference type="InterPro" id="IPR052907">
    <property type="entry name" value="Beta-lactamase/esterase"/>
</dbReference>
<comment type="caution">
    <text evidence="2">The sequence shown here is derived from an EMBL/GenBank/DDBJ whole genome shotgun (WGS) entry which is preliminary data.</text>
</comment>
<dbReference type="EMBL" id="SJJZ01000004">
    <property type="protein sequence ID" value="TCC03988.1"/>
    <property type="molecule type" value="Genomic_DNA"/>
</dbReference>
<dbReference type="SUPFAM" id="SSF56601">
    <property type="entry name" value="beta-lactamase/transpeptidase-like"/>
    <property type="match status" value="1"/>
</dbReference>